<dbReference type="GO" id="GO:0012505">
    <property type="term" value="C:endomembrane system"/>
    <property type="evidence" value="ECO:0007669"/>
    <property type="project" value="UniProtKB-SubCell"/>
</dbReference>
<organism evidence="5 7">
    <name type="scientific">Tetradesmus obliquus</name>
    <name type="common">Green alga</name>
    <name type="synonym">Acutodesmus obliquus</name>
    <dbReference type="NCBI Taxonomy" id="3088"/>
    <lineage>
        <taxon>Eukaryota</taxon>
        <taxon>Viridiplantae</taxon>
        <taxon>Chlorophyta</taxon>
        <taxon>core chlorophytes</taxon>
        <taxon>Chlorophyceae</taxon>
        <taxon>CS clade</taxon>
        <taxon>Sphaeropleales</taxon>
        <taxon>Scenedesmaceae</taxon>
        <taxon>Tetradesmus</taxon>
    </lineage>
</organism>
<reference evidence="5 7" key="1">
    <citation type="submission" date="2016-10" db="EMBL/GenBank/DDBJ databases">
        <authorList>
            <person name="Cai Z."/>
        </authorList>
    </citation>
    <scope>NUCLEOTIDE SEQUENCE [LARGE SCALE GENOMIC DNA]</scope>
</reference>
<dbReference type="Gene3D" id="3.40.50.300">
    <property type="entry name" value="P-loop containing nucleotide triphosphate hydrolases"/>
    <property type="match status" value="1"/>
</dbReference>
<dbReference type="Pfam" id="PF08477">
    <property type="entry name" value="Roc"/>
    <property type="match status" value="1"/>
</dbReference>
<accession>A0A383V529</accession>
<keyword evidence="2" id="KW-0547">Nucleotide-binding</keyword>
<dbReference type="EMBL" id="FNXT01000015">
    <property type="protein sequence ID" value="SZX59684.1"/>
    <property type="molecule type" value="Genomic_DNA"/>
</dbReference>
<dbReference type="InterPro" id="IPR050227">
    <property type="entry name" value="Rab"/>
</dbReference>
<evidence type="ECO:0000256" key="2">
    <source>
        <dbReference type="ARBA" id="ARBA00022741"/>
    </source>
</evidence>
<dbReference type="PRINTS" id="PR00449">
    <property type="entry name" value="RASTRNSFRMNG"/>
</dbReference>
<dbReference type="EMBL" id="FNXT01001308">
    <property type="protein sequence ID" value="SZX78183.1"/>
    <property type="molecule type" value="Genomic_DNA"/>
</dbReference>
<dbReference type="SUPFAM" id="SSF52540">
    <property type="entry name" value="P-loop containing nucleoside triphosphate hydrolases"/>
    <property type="match status" value="1"/>
</dbReference>
<dbReference type="InterPro" id="IPR027417">
    <property type="entry name" value="P-loop_NTPase"/>
</dbReference>
<dbReference type="AlphaFoldDB" id="A0A383V529"/>
<gene>
    <name evidence="6" type="ORF">BQ4739_LOCUS18498</name>
    <name evidence="5" type="ORF">BQ4739_LOCUS281</name>
</gene>
<protein>
    <submittedName>
        <fullName evidence="5">Uncharacterized protein</fullName>
    </submittedName>
</protein>
<dbReference type="PANTHER" id="PTHR47977">
    <property type="entry name" value="RAS-RELATED PROTEIN RAB"/>
    <property type="match status" value="1"/>
</dbReference>
<dbReference type="GO" id="GO:0005525">
    <property type="term" value="F:GTP binding"/>
    <property type="evidence" value="ECO:0007669"/>
    <property type="project" value="UniProtKB-KW"/>
</dbReference>
<evidence type="ECO:0000256" key="1">
    <source>
        <dbReference type="ARBA" id="ARBA00006270"/>
    </source>
</evidence>
<comment type="subcellular location">
    <subcellularLocation>
        <location evidence="4">Endomembrane system</location>
        <topology evidence="4">Lipid-anchor</topology>
    </subcellularLocation>
</comment>
<proteinExistence type="inferred from homology"/>
<name>A0A383V529_TETOB</name>
<dbReference type="CDD" id="cd00882">
    <property type="entry name" value="Ras_like_GTPase"/>
    <property type="match status" value="1"/>
</dbReference>
<keyword evidence="7" id="KW-1185">Reference proteome</keyword>
<comment type="similarity">
    <text evidence="1">Belongs to the small GTPase superfamily. Rab family.</text>
</comment>
<dbReference type="STRING" id="3088.A0A383V529"/>
<evidence type="ECO:0000313" key="6">
    <source>
        <dbReference type="EMBL" id="SZX78183.1"/>
    </source>
</evidence>
<evidence type="ECO:0000256" key="4">
    <source>
        <dbReference type="ARBA" id="ARBA00037868"/>
    </source>
</evidence>
<sequence>MELKICVLGSSRVGKTALCRALTEQPLADGDYQPTCAVRIQEWTRQLGQEHVKVQLWDVAGGSQFQNYWELMSKGVDGVLLLVDPSQPEQERQLEQLYLHFAQPNSLTMKQCLVLGLSVARGAEAAAPPIWAGLRGKLKKLPSGYVALDISAPDAGRKAAGDLLDKLLWGCLAQKKDMIERSVMGE</sequence>
<evidence type="ECO:0000313" key="7">
    <source>
        <dbReference type="Proteomes" id="UP000256970"/>
    </source>
</evidence>
<evidence type="ECO:0000313" key="5">
    <source>
        <dbReference type="EMBL" id="SZX59684.1"/>
    </source>
</evidence>
<evidence type="ECO:0000256" key="3">
    <source>
        <dbReference type="ARBA" id="ARBA00023134"/>
    </source>
</evidence>
<keyword evidence="3" id="KW-0342">GTP-binding</keyword>
<dbReference type="Proteomes" id="UP000256970">
    <property type="component" value="Unassembled WGS sequence"/>
</dbReference>